<dbReference type="InterPro" id="IPR027463">
    <property type="entry name" value="AcrB_DN_DC_subdom"/>
</dbReference>
<sequence length="1097" mass="119829">MSIVDVAIKRPVTIWMFTFAVMLFGLVGLSRLAVNLLPELSYPTLTVRTNYIGAAPAEIEQLITKPIEEAVGVVKGLRKISSVSKAGQSDVLLEFDWDVAMDITSLEVREKLDLIRLPLDVQKPLILKFNPSLDPIIRLGLQTSDNSVAGLTELRTFAEYEVKRQLESLLGVASVKLGGGLEQEYQVVIDQHKLAQLNLSSQDIINRIHAENINISAGKLIEGNTQYLVRTLNQFTHISQIGDLVVYRENEKIITLSDIATIVDGYKERTDITRINAVEAVELAIYKEGDANTVQVANLINNKLDAINKLLGERYQLTVVYDQSTFISNAISEVKSAAIIGGLLAMFILYLFLRSIIPTLIISLSIPVSVIATFNMMYANDISLNIMSLGGIALAMGLLVDNAIVVLENIARYKEQGLNVVEAARKGTKEVSGAIIASTLTTLAVFVPLIFVEGVAGQLFADQAMTVAFALIASLVVALTLIPMLASRQMSPAVEQEKDDSDAVKISFKALVWTKKITFILVLPVKVIFIFLPMLITRIVLVVFHGINKVAAFIMKPLSAGFNFVFERLAEFYQKSLALALKHGVSTLLISLVFAGSAFFILPKIGVELLPPLAQGEFYLELELAPGTPLAVTDSTINKIAEKLQQDKRIKSTYSLTGRGSLMTSNADKGGEHQARLQIMLHDSQDERQVMADIRQYSEKIVGATTQLNQPELFTFSKPISIELASYDLNLLTSYSNKLTTLMHQDAQFVDVANSQRKGQPELAIHFNQQKIAQLGLNAPDIARLVAVNIGGNIASKYTLLDRKIDILVRSDAKQRDSITDLRELVVNPNSDFPITLDSISTIVETVGPAQINRINQQRVAIISANIAMGDQNSALAKANELIQQLKLPLSVVATFGGQSEEMQQSFNSMLMALTLAVFLVYLVMASKFESLLQPLLILFSVPLAGVGSIYGLYLFGCNISVIVFIGLIMLAGIVVNNAIVLLDRINQLRAQGLDKAMAITQAAQSRLRPIIMTTLTTALALLPMAFGVGEGAELRTPMAITVISGLLCSTLLTLIVLPVLYHLFDHKKIASLTVDGLCVEENNEPGISALPEPHNV</sequence>
<keyword evidence="1" id="KW-0472">Membrane</keyword>
<gene>
    <name evidence="2" type="ORF">MTCD1_01252</name>
</gene>
<name>A0ABQ0MTG0_9GAMM</name>
<proteinExistence type="predicted"/>
<dbReference type="Proteomes" id="UP000197068">
    <property type="component" value="Unassembled WGS sequence"/>
</dbReference>
<feature type="transmembrane region" description="Helical" evidence="1">
    <location>
        <begin position="1008"/>
        <end position="1027"/>
    </location>
</feature>
<evidence type="ECO:0000313" key="2">
    <source>
        <dbReference type="EMBL" id="GAW95649.1"/>
    </source>
</evidence>
<evidence type="ECO:0000313" key="3">
    <source>
        <dbReference type="Proteomes" id="UP000197068"/>
    </source>
</evidence>
<feature type="transmembrane region" description="Helical" evidence="1">
    <location>
        <begin position="386"/>
        <end position="410"/>
    </location>
</feature>
<dbReference type="SUPFAM" id="SSF82714">
    <property type="entry name" value="Multidrug efflux transporter AcrB TolC docking domain, DN and DC subdomains"/>
    <property type="match status" value="2"/>
</dbReference>
<keyword evidence="1" id="KW-0812">Transmembrane</keyword>
<dbReference type="Pfam" id="PF00873">
    <property type="entry name" value="ACR_tran"/>
    <property type="match status" value="1"/>
</dbReference>
<keyword evidence="3" id="KW-1185">Reference proteome</keyword>
<dbReference type="Gene3D" id="3.30.2090.10">
    <property type="entry name" value="Multidrug efflux transporter AcrB TolC docking domain, DN and DC subdomains"/>
    <property type="match status" value="2"/>
</dbReference>
<feature type="transmembrane region" description="Helical" evidence="1">
    <location>
        <begin position="12"/>
        <end position="34"/>
    </location>
</feature>
<reference evidence="2 3" key="1">
    <citation type="submission" date="2017-06" db="EMBL/GenBank/DDBJ databases">
        <title>Whole Genome Sequences of Colwellia marinimaniae MTCD1.</title>
        <authorList>
            <person name="Kusumoto H."/>
            <person name="Inoue M."/>
            <person name="Tanikawa K."/>
            <person name="Maeji H."/>
            <person name="Cameron J.H."/>
            <person name="Bartlett D.H."/>
        </authorList>
    </citation>
    <scope>NUCLEOTIDE SEQUENCE [LARGE SCALE GENOMIC DNA]</scope>
    <source>
        <strain evidence="2 3">MTCD1</strain>
    </source>
</reference>
<feature type="transmembrane region" description="Helical" evidence="1">
    <location>
        <begin position="517"/>
        <end position="544"/>
    </location>
</feature>
<accession>A0ABQ0MTG0</accession>
<feature type="transmembrane region" description="Helical" evidence="1">
    <location>
        <begin position="360"/>
        <end position="380"/>
    </location>
</feature>
<feature type="transmembrane region" description="Helical" evidence="1">
    <location>
        <begin position="962"/>
        <end position="983"/>
    </location>
</feature>
<dbReference type="Gene3D" id="3.30.70.1320">
    <property type="entry name" value="Multidrug efflux transporter AcrB pore domain like"/>
    <property type="match status" value="1"/>
</dbReference>
<dbReference type="PANTHER" id="PTHR32063:SF0">
    <property type="entry name" value="SWARMING MOTILITY PROTEIN SWRC"/>
    <property type="match status" value="1"/>
</dbReference>
<dbReference type="SUPFAM" id="SSF82693">
    <property type="entry name" value="Multidrug efflux transporter AcrB pore domain, PN1, PN2, PC1 and PC2 subdomains"/>
    <property type="match status" value="3"/>
</dbReference>
<dbReference type="SUPFAM" id="SSF82866">
    <property type="entry name" value="Multidrug efflux transporter AcrB transmembrane domain"/>
    <property type="match status" value="2"/>
</dbReference>
<dbReference type="RefSeq" id="WP_057179807.1">
    <property type="nucleotide sequence ID" value="NZ_BDQM01000007.1"/>
</dbReference>
<feature type="transmembrane region" description="Helical" evidence="1">
    <location>
        <begin position="464"/>
        <end position="486"/>
    </location>
</feature>
<protein>
    <submittedName>
        <fullName evidence="2">Acriflavin resistance protein</fullName>
    </submittedName>
</protein>
<feature type="transmembrane region" description="Helical" evidence="1">
    <location>
        <begin position="334"/>
        <end position="353"/>
    </location>
</feature>
<feature type="transmembrane region" description="Helical" evidence="1">
    <location>
        <begin position="550"/>
        <end position="566"/>
    </location>
</feature>
<dbReference type="Gene3D" id="1.20.1640.10">
    <property type="entry name" value="Multidrug efflux transporter AcrB transmembrane domain"/>
    <property type="match status" value="3"/>
</dbReference>
<evidence type="ECO:0000256" key="1">
    <source>
        <dbReference type="SAM" id="Phobius"/>
    </source>
</evidence>
<organism evidence="2 3">
    <name type="scientific">Colwellia marinimaniae</name>
    <dbReference type="NCBI Taxonomy" id="1513592"/>
    <lineage>
        <taxon>Bacteria</taxon>
        <taxon>Pseudomonadati</taxon>
        <taxon>Pseudomonadota</taxon>
        <taxon>Gammaproteobacteria</taxon>
        <taxon>Alteromonadales</taxon>
        <taxon>Colwelliaceae</taxon>
        <taxon>Colwellia</taxon>
    </lineage>
</organism>
<feature type="transmembrane region" description="Helical" evidence="1">
    <location>
        <begin position="578"/>
        <end position="602"/>
    </location>
</feature>
<dbReference type="EMBL" id="BDQM01000007">
    <property type="protein sequence ID" value="GAW95649.1"/>
    <property type="molecule type" value="Genomic_DNA"/>
</dbReference>
<comment type="caution">
    <text evidence="2">The sequence shown here is derived from an EMBL/GenBank/DDBJ whole genome shotgun (WGS) entry which is preliminary data.</text>
</comment>
<dbReference type="PRINTS" id="PR00702">
    <property type="entry name" value="ACRIFLAVINRP"/>
</dbReference>
<dbReference type="PANTHER" id="PTHR32063">
    <property type="match status" value="1"/>
</dbReference>
<dbReference type="InterPro" id="IPR001036">
    <property type="entry name" value="Acrflvin-R"/>
</dbReference>
<feature type="transmembrane region" description="Helical" evidence="1">
    <location>
        <begin position="431"/>
        <end position="452"/>
    </location>
</feature>
<dbReference type="Gene3D" id="3.30.70.1430">
    <property type="entry name" value="Multidrug efflux transporter AcrB pore domain"/>
    <property type="match status" value="2"/>
</dbReference>
<feature type="transmembrane region" description="Helical" evidence="1">
    <location>
        <begin position="1039"/>
        <end position="1062"/>
    </location>
</feature>
<feature type="transmembrane region" description="Helical" evidence="1">
    <location>
        <begin position="936"/>
        <end position="956"/>
    </location>
</feature>
<keyword evidence="1" id="KW-1133">Transmembrane helix</keyword>
<feature type="transmembrane region" description="Helical" evidence="1">
    <location>
        <begin position="907"/>
        <end position="924"/>
    </location>
</feature>